<protein>
    <recommendedName>
        <fullName evidence="4">Peptidase S1 domain-containing protein</fullName>
    </recommendedName>
</protein>
<keyword evidence="3" id="KW-1185">Reference proteome</keyword>
<feature type="compositionally biased region" description="Low complexity" evidence="1">
    <location>
        <begin position="23"/>
        <end position="37"/>
    </location>
</feature>
<dbReference type="EMBL" id="GL377303">
    <property type="protein sequence ID" value="EFJ00497.1"/>
    <property type="molecule type" value="Genomic_DNA"/>
</dbReference>
<name>D8PTE2_SCHCM</name>
<dbReference type="eggNOG" id="ENOG502SIGD">
    <property type="taxonomic scope" value="Eukaryota"/>
</dbReference>
<dbReference type="InParanoid" id="D8PTE2"/>
<proteinExistence type="predicted"/>
<gene>
    <name evidence="2" type="ORF">SCHCODRAFT_106060</name>
</gene>
<dbReference type="OMA" id="PSEFKYP"/>
<dbReference type="Proteomes" id="UP000007431">
    <property type="component" value="Unassembled WGS sequence"/>
</dbReference>
<sequence length="517" mass="56913">MSSTVDDPLSPLPEPPFPKKTTSGSSHSSVNSGVDASIGSRVASDGDNRSSSTNISPHDLQPFAHQFAVPHHNQGTRARNPPARDCKLMCKRLYGEEEQDLVKTLHTTNPTIWVAIAPDSLTGDLAHECATAIQALAQRRQIIDIDIAFRESEVNLLAGPPLLPPATDVDPLAHVNDALSTALSLPVAGLGTDMQGNLGAYFVVGKELYAFTARHVLFSHNGPNYEYSYPPYPKKKVLLMGQRAFKEYAAFVREKINTMELLVLAWTKHVHAMETRGDTSDRGVQKLADKRRQLAAFQVELVALKHFLQHDIPRWREQKNRVIGHVVWAPPMARDPESGYTCDVCVIKIDKRKFKNLSGNVLSLGREIAPQEFIRRMIASTFASFIYPEDGLLPARHTTHSRRHQLPEDSLPRFLSAVRHYSISGSFDTDEVAILPDSAALTDPAAHSDPSFSRGGDSGSIVVDDLGHYVGMLTSGVGAADTSDITYATPMDWVWKVIKRLLPDAKLDFDPASFMVA</sequence>
<dbReference type="InterPro" id="IPR009003">
    <property type="entry name" value="Peptidase_S1_PA"/>
</dbReference>
<reference evidence="2 3" key="1">
    <citation type="journal article" date="2010" name="Nat. Biotechnol.">
        <title>Genome sequence of the model mushroom Schizophyllum commune.</title>
        <authorList>
            <person name="Ohm R.A."/>
            <person name="de Jong J.F."/>
            <person name="Lugones L.G."/>
            <person name="Aerts A."/>
            <person name="Kothe E."/>
            <person name="Stajich J.E."/>
            <person name="de Vries R.P."/>
            <person name="Record E."/>
            <person name="Levasseur A."/>
            <person name="Baker S.E."/>
            <person name="Bartholomew K.A."/>
            <person name="Coutinho P.M."/>
            <person name="Erdmann S."/>
            <person name="Fowler T.J."/>
            <person name="Gathman A.C."/>
            <person name="Lombard V."/>
            <person name="Henrissat B."/>
            <person name="Knabe N."/>
            <person name="Kuees U."/>
            <person name="Lilly W.W."/>
            <person name="Lindquist E."/>
            <person name="Lucas S."/>
            <person name="Magnuson J.K."/>
            <person name="Piumi F."/>
            <person name="Raudaskoski M."/>
            <person name="Salamov A."/>
            <person name="Schmutz J."/>
            <person name="Schwarze F.W.M.R."/>
            <person name="vanKuyk P.A."/>
            <person name="Horton J.S."/>
            <person name="Grigoriev I.V."/>
            <person name="Woesten H.A.B."/>
        </authorList>
    </citation>
    <scope>NUCLEOTIDE SEQUENCE [LARGE SCALE GENOMIC DNA]</scope>
    <source>
        <strain evidence="3">H4-8 / FGSC 9210</strain>
    </source>
</reference>
<dbReference type="VEuPathDB" id="FungiDB:SCHCODRAFT_02560320"/>
<evidence type="ECO:0008006" key="4">
    <source>
        <dbReference type="Google" id="ProtNLM"/>
    </source>
</evidence>
<evidence type="ECO:0000313" key="3">
    <source>
        <dbReference type="Proteomes" id="UP000007431"/>
    </source>
</evidence>
<organism evidence="3">
    <name type="scientific">Schizophyllum commune (strain H4-8 / FGSC 9210)</name>
    <name type="common">Split gill fungus</name>
    <dbReference type="NCBI Taxonomy" id="578458"/>
    <lineage>
        <taxon>Eukaryota</taxon>
        <taxon>Fungi</taxon>
        <taxon>Dikarya</taxon>
        <taxon>Basidiomycota</taxon>
        <taxon>Agaricomycotina</taxon>
        <taxon>Agaricomycetes</taxon>
        <taxon>Agaricomycetidae</taxon>
        <taxon>Agaricales</taxon>
        <taxon>Schizophyllaceae</taxon>
        <taxon>Schizophyllum</taxon>
    </lineage>
</organism>
<dbReference type="AlphaFoldDB" id="D8PTE2"/>
<evidence type="ECO:0000256" key="1">
    <source>
        <dbReference type="SAM" id="MobiDB-lite"/>
    </source>
</evidence>
<dbReference type="HOGENOM" id="CLU_526925_0_0_1"/>
<evidence type="ECO:0000313" key="2">
    <source>
        <dbReference type="EMBL" id="EFJ00497.1"/>
    </source>
</evidence>
<accession>D8PTE2</accession>
<feature type="non-terminal residue" evidence="2">
    <location>
        <position position="517"/>
    </location>
</feature>
<dbReference type="SUPFAM" id="SSF50494">
    <property type="entry name" value="Trypsin-like serine proteases"/>
    <property type="match status" value="1"/>
</dbReference>
<feature type="region of interest" description="Disordered" evidence="1">
    <location>
        <begin position="1"/>
        <end position="59"/>
    </location>
</feature>